<organism evidence="6 7">
    <name type="scientific">Dovyalis caffra</name>
    <dbReference type="NCBI Taxonomy" id="77055"/>
    <lineage>
        <taxon>Eukaryota</taxon>
        <taxon>Viridiplantae</taxon>
        <taxon>Streptophyta</taxon>
        <taxon>Embryophyta</taxon>
        <taxon>Tracheophyta</taxon>
        <taxon>Spermatophyta</taxon>
        <taxon>Magnoliopsida</taxon>
        <taxon>eudicotyledons</taxon>
        <taxon>Gunneridae</taxon>
        <taxon>Pentapetalae</taxon>
        <taxon>rosids</taxon>
        <taxon>fabids</taxon>
        <taxon>Malpighiales</taxon>
        <taxon>Salicaceae</taxon>
        <taxon>Flacourtieae</taxon>
        <taxon>Dovyalis</taxon>
    </lineage>
</organism>
<feature type="signal peptide" evidence="4">
    <location>
        <begin position="1"/>
        <end position="27"/>
    </location>
</feature>
<dbReference type="PANTHER" id="PTHR36710">
    <property type="entry name" value="PECTINESTERASE INHIBITOR-LIKE"/>
    <property type="match status" value="1"/>
</dbReference>
<evidence type="ECO:0000256" key="1">
    <source>
        <dbReference type="ARBA" id="ARBA00022729"/>
    </source>
</evidence>
<dbReference type="SUPFAM" id="SSF101148">
    <property type="entry name" value="Plant invertase/pectin methylesterase inhibitor"/>
    <property type="match status" value="1"/>
</dbReference>
<sequence>MAISRSLSFFVPLLVIFVLTNSTSSEAQTQDVIDEVCRQMEEYGFCNRTFHENMKSPTTDYVGLTAIAMDQTIKNASNTYDYIVLLVKNTTDPKFKFALMVCESAFSTVRSSFQTGLQYFNKKDNAGMLNVEHDTPRRQANCEASLSIQPTPNPLVDRNRQMRILIAMSLVTGHQLLH</sequence>
<dbReference type="InterPro" id="IPR006501">
    <property type="entry name" value="Pectinesterase_inhib_dom"/>
</dbReference>
<dbReference type="GO" id="GO:0046910">
    <property type="term" value="F:pectinesterase inhibitor activity"/>
    <property type="evidence" value="ECO:0007669"/>
    <property type="project" value="InterPro"/>
</dbReference>
<evidence type="ECO:0000259" key="5">
    <source>
        <dbReference type="SMART" id="SM00856"/>
    </source>
</evidence>
<evidence type="ECO:0000256" key="4">
    <source>
        <dbReference type="SAM" id="SignalP"/>
    </source>
</evidence>
<dbReference type="InterPro" id="IPR034086">
    <property type="entry name" value="PMEI_plant"/>
</dbReference>
<dbReference type="NCBIfam" id="TIGR01614">
    <property type="entry name" value="PME_inhib"/>
    <property type="match status" value="1"/>
</dbReference>
<evidence type="ECO:0000313" key="7">
    <source>
        <dbReference type="Proteomes" id="UP001314170"/>
    </source>
</evidence>
<dbReference type="AlphaFoldDB" id="A0AAV1QXQ4"/>
<dbReference type="CDD" id="cd15797">
    <property type="entry name" value="PMEI"/>
    <property type="match status" value="1"/>
</dbReference>
<evidence type="ECO:0000256" key="3">
    <source>
        <dbReference type="ARBA" id="ARBA00038471"/>
    </source>
</evidence>
<dbReference type="Pfam" id="PF04043">
    <property type="entry name" value="PMEI"/>
    <property type="match status" value="1"/>
</dbReference>
<feature type="chain" id="PRO_5043830494" description="Pectinesterase inhibitor domain-containing protein" evidence="4">
    <location>
        <begin position="28"/>
        <end position="178"/>
    </location>
</feature>
<protein>
    <recommendedName>
        <fullName evidence="5">Pectinesterase inhibitor domain-containing protein</fullName>
    </recommendedName>
</protein>
<dbReference type="InterPro" id="IPR052421">
    <property type="entry name" value="PCW_Enzyme_Inhibitor"/>
</dbReference>
<dbReference type="Proteomes" id="UP001314170">
    <property type="component" value="Unassembled WGS sequence"/>
</dbReference>
<proteinExistence type="inferred from homology"/>
<name>A0AAV1QXQ4_9ROSI</name>
<dbReference type="SMART" id="SM00856">
    <property type="entry name" value="PMEI"/>
    <property type="match status" value="1"/>
</dbReference>
<comment type="similarity">
    <text evidence="3">Belongs to the PMEI family.</text>
</comment>
<evidence type="ECO:0000313" key="6">
    <source>
        <dbReference type="EMBL" id="CAK7324786.1"/>
    </source>
</evidence>
<feature type="domain" description="Pectinesterase inhibitor" evidence="5">
    <location>
        <begin position="28"/>
        <end position="172"/>
    </location>
</feature>
<gene>
    <name evidence="6" type="ORF">DCAF_LOCUS2452</name>
</gene>
<accession>A0AAV1QXQ4</accession>
<dbReference type="EMBL" id="CAWUPB010000680">
    <property type="protein sequence ID" value="CAK7324786.1"/>
    <property type="molecule type" value="Genomic_DNA"/>
</dbReference>
<evidence type="ECO:0000256" key="2">
    <source>
        <dbReference type="ARBA" id="ARBA00023157"/>
    </source>
</evidence>
<dbReference type="Gene3D" id="1.20.140.40">
    <property type="entry name" value="Invertase/pectin methylesterase inhibitor family protein"/>
    <property type="match status" value="1"/>
</dbReference>
<comment type="caution">
    <text evidence="6">The sequence shown here is derived from an EMBL/GenBank/DDBJ whole genome shotgun (WGS) entry which is preliminary data.</text>
</comment>
<keyword evidence="7" id="KW-1185">Reference proteome</keyword>
<dbReference type="PANTHER" id="PTHR36710:SF1">
    <property type="entry name" value="F14J9.2 PROTEIN"/>
    <property type="match status" value="1"/>
</dbReference>
<dbReference type="InterPro" id="IPR035513">
    <property type="entry name" value="Invertase/methylesterase_inhib"/>
</dbReference>
<reference evidence="6 7" key="1">
    <citation type="submission" date="2024-01" db="EMBL/GenBank/DDBJ databases">
        <authorList>
            <person name="Waweru B."/>
        </authorList>
    </citation>
    <scope>NUCLEOTIDE SEQUENCE [LARGE SCALE GENOMIC DNA]</scope>
</reference>
<keyword evidence="1 4" id="KW-0732">Signal</keyword>
<keyword evidence="2" id="KW-1015">Disulfide bond</keyword>